<feature type="region of interest" description="Disordered" evidence="1">
    <location>
        <begin position="123"/>
        <end position="152"/>
    </location>
</feature>
<dbReference type="Proteomes" id="UP001529272">
    <property type="component" value="Unassembled WGS sequence"/>
</dbReference>
<reference evidence="2 3" key="2">
    <citation type="submission" date="2023-06" db="EMBL/GenBank/DDBJ databases">
        <title>Itaconate inhibition of nontuberculous mycobacteria.</title>
        <authorList>
            <person name="Breen P."/>
            <person name="Zimbric M."/>
            <person name="Caverly L."/>
        </authorList>
    </citation>
    <scope>NUCLEOTIDE SEQUENCE [LARGE SCALE GENOMIC DNA]</scope>
    <source>
        <strain evidence="2 3">FLAC1071</strain>
    </source>
</reference>
<gene>
    <name evidence="2" type="ORF">QRB35_30200</name>
</gene>
<protein>
    <submittedName>
        <fullName evidence="2">Uncharacterized protein</fullName>
    </submittedName>
</protein>
<dbReference type="EMBL" id="JASZZX010000068">
    <property type="protein sequence ID" value="MDM3930210.1"/>
    <property type="molecule type" value="Genomic_DNA"/>
</dbReference>
<proteinExistence type="predicted"/>
<evidence type="ECO:0000313" key="2">
    <source>
        <dbReference type="EMBL" id="MDM3930210.1"/>
    </source>
</evidence>
<keyword evidence="3" id="KW-1185">Reference proteome</keyword>
<evidence type="ECO:0000313" key="3">
    <source>
        <dbReference type="Proteomes" id="UP001529272"/>
    </source>
</evidence>
<name>A0ABT7PAN5_MYCIT</name>
<comment type="caution">
    <text evidence="2">The sequence shown here is derived from an EMBL/GenBank/DDBJ whole genome shotgun (WGS) entry which is preliminary data.</text>
</comment>
<organism evidence="2 3">
    <name type="scientific">Mycobacterium intracellulare subsp. chimaera</name>
    <dbReference type="NCBI Taxonomy" id="222805"/>
    <lineage>
        <taxon>Bacteria</taxon>
        <taxon>Bacillati</taxon>
        <taxon>Actinomycetota</taxon>
        <taxon>Actinomycetes</taxon>
        <taxon>Mycobacteriales</taxon>
        <taxon>Mycobacteriaceae</taxon>
        <taxon>Mycobacterium</taxon>
        <taxon>Mycobacterium avium complex (MAC)</taxon>
    </lineage>
</organism>
<reference evidence="3" key="1">
    <citation type="submission" date="2023-06" db="EMBL/GenBank/DDBJ databases">
        <title>Itaconate inhibition of nontuberculous mycobacteria.</title>
        <authorList>
            <person name="Spilker T."/>
        </authorList>
    </citation>
    <scope>NUCLEOTIDE SEQUENCE [LARGE SCALE GENOMIC DNA]</scope>
    <source>
        <strain evidence="3">FLAC1071</strain>
    </source>
</reference>
<sequence length="152" mass="15921">MGFCAYSLEVDWAIEPGQVGAASAAVNKEFGEQFDGGLTSPNDAVEELTSFEQCVIDAAGVLQLGHHGDGYLIGTDELLTVLGDFAVEKSCASFAGEDGSLFGFRVVSGKTCTEWGDYLWRLDSELPPQPDGEQSAEPTGELPPDAGAEVAA</sequence>
<evidence type="ECO:0000256" key="1">
    <source>
        <dbReference type="SAM" id="MobiDB-lite"/>
    </source>
</evidence>
<dbReference type="RefSeq" id="WP_069953968.1">
    <property type="nucleotide sequence ID" value="NZ_CP012886.2"/>
</dbReference>
<accession>A0ABT7PAN5</accession>